<dbReference type="RefSeq" id="WP_097160519.1">
    <property type="nucleotide sequence ID" value="NZ_JBEPMQ010000015.1"/>
</dbReference>
<dbReference type="Proteomes" id="UP000219546">
    <property type="component" value="Unassembled WGS sequence"/>
</dbReference>
<keyword evidence="1" id="KW-0472">Membrane</keyword>
<dbReference type="InterPro" id="IPR048147">
    <property type="entry name" value="CBO0543-like"/>
</dbReference>
<evidence type="ECO:0000313" key="3">
    <source>
        <dbReference type="Proteomes" id="UP000219546"/>
    </source>
</evidence>
<evidence type="ECO:0000256" key="1">
    <source>
        <dbReference type="SAM" id="Phobius"/>
    </source>
</evidence>
<keyword evidence="1" id="KW-1133">Transmembrane helix</keyword>
<feature type="transmembrane region" description="Helical" evidence="1">
    <location>
        <begin position="98"/>
        <end position="120"/>
    </location>
</feature>
<dbReference type="EMBL" id="OAOP01000012">
    <property type="protein sequence ID" value="SNX75454.1"/>
    <property type="molecule type" value="Genomic_DNA"/>
</dbReference>
<feature type="transmembrane region" description="Helical" evidence="1">
    <location>
        <begin position="61"/>
        <end position="78"/>
    </location>
</feature>
<keyword evidence="3" id="KW-1185">Reference proteome</keyword>
<dbReference type="AlphaFoldDB" id="A0A285D6J6"/>
<dbReference type="NCBIfam" id="NF041644">
    <property type="entry name" value="CBO0543_fam"/>
    <property type="match status" value="1"/>
</dbReference>
<feature type="transmembrane region" description="Helical" evidence="1">
    <location>
        <begin position="36"/>
        <end position="56"/>
    </location>
</feature>
<dbReference type="OrthoDB" id="2591789at2"/>
<accession>A0A285D6J6</accession>
<evidence type="ECO:0000313" key="2">
    <source>
        <dbReference type="EMBL" id="SNX75454.1"/>
    </source>
</evidence>
<proteinExistence type="predicted"/>
<gene>
    <name evidence="2" type="ORF">SAMN05877753_11298</name>
</gene>
<keyword evidence="1" id="KW-0812">Transmembrane</keyword>
<reference evidence="2 3" key="1">
    <citation type="submission" date="2017-08" db="EMBL/GenBank/DDBJ databases">
        <authorList>
            <person name="de Groot N.N."/>
        </authorList>
    </citation>
    <scope>NUCLEOTIDE SEQUENCE [LARGE SCALE GENOMIC DNA]</scope>
    <source>
        <strain evidence="2 3">JC228</strain>
    </source>
</reference>
<protein>
    <submittedName>
        <fullName evidence="2">Uncharacterized protein</fullName>
    </submittedName>
</protein>
<name>A0A285D6J6_9BACI</name>
<sequence length="191" mass="22906">MYDEQLKQFEELIKQEKDLSKNWIDYWFEFSGLYTWQFWFNFIMLVVPLIALFFFLDRKRALHIGFFGYTHHMIALYFDGFGTRNGFWEYPYKVFPFFPVNVGLDAALIPVVYMLLYQWLLKTGKNYYVYAFFVCLFFAFLFKPIIEVMGLFKLGENMNYIYLFMVYLAAAIIAKLITNIFIAAEKSVDSD</sequence>
<feature type="transmembrane region" description="Helical" evidence="1">
    <location>
        <begin position="127"/>
        <end position="146"/>
    </location>
</feature>
<organism evidence="2 3">
    <name type="scientific">Bacillus oleivorans</name>
    <dbReference type="NCBI Taxonomy" id="1448271"/>
    <lineage>
        <taxon>Bacteria</taxon>
        <taxon>Bacillati</taxon>
        <taxon>Bacillota</taxon>
        <taxon>Bacilli</taxon>
        <taxon>Bacillales</taxon>
        <taxon>Bacillaceae</taxon>
        <taxon>Bacillus</taxon>
    </lineage>
</organism>
<feature type="transmembrane region" description="Helical" evidence="1">
    <location>
        <begin position="158"/>
        <end position="177"/>
    </location>
</feature>